<dbReference type="GO" id="GO:0005737">
    <property type="term" value="C:cytoplasm"/>
    <property type="evidence" value="ECO:0007669"/>
    <property type="project" value="TreeGrafter"/>
</dbReference>
<reference evidence="6 7" key="1">
    <citation type="submission" date="2020-09" db="EMBL/GenBank/DDBJ databases">
        <title>De no assembly of potato wild relative species, Solanum commersonii.</title>
        <authorList>
            <person name="Cho K."/>
        </authorList>
    </citation>
    <scope>NUCLEOTIDE SEQUENCE [LARGE SCALE GENOMIC DNA]</scope>
    <source>
        <strain evidence="6">LZ3.2</strain>
        <tissue evidence="6">Leaf</tissue>
    </source>
</reference>
<dbReference type="PRINTS" id="PR00800">
    <property type="entry name" value="YHDCRBOXLASE"/>
</dbReference>
<dbReference type="InterPro" id="IPR015424">
    <property type="entry name" value="PyrdxlP-dep_Trfase"/>
</dbReference>
<keyword evidence="3 5" id="KW-0663">Pyridoxal phosphate</keyword>
<dbReference type="SUPFAM" id="SSF53383">
    <property type="entry name" value="PLP-dependent transferases"/>
    <property type="match status" value="1"/>
</dbReference>
<dbReference type="Proteomes" id="UP000824120">
    <property type="component" value="Chromosome 8"/>
</dbReference>
<sequence length="80" mass="8650">MMVDFLAGYFQNIEKYPIRSHVEPGEMLSAGLTVVGFSWIASPAATELESIVMDWLGKMINLPKTYLFSSGHGGGGVIQG</sequence>
<dbReference type="InterPro" id="IPR002129">
    <property type="entry name" value="PyrdxlP-dep_de-COase"/>
</dbReference>
<evidence type="ECO:0000256" key="5">
    <source>
        <dbReference type="RuleBase" id="RU000382"/>
    </source>
</evidence>
<dbReference type="Gene3D" id="3.40.640.10">
    <property type="entry name" value="Type I PLP-dependent aspartate aminotransferase-like (Major domain)"/>
    <property type="match status" value="1"/>
</dbReference>
<name>A0A9J5XTY8_SOLCO</name>
<evidence type="ECO:0000313" key="7">
    <source>
        <dbReference type="Proteomes" id="UP000824120"/>
    </source>
</evidence>
<comment type="similarity">
    <text evidence="5">Belongs to the group II decarboxylase family.</text>
</comment>
<dbReference type="InterPro" id="IPR010977">
    <property type="entry name" value="Aromatic_deC"/>
</dbReference>
<accession>A0A9J5XTY8</accession>
<dbReference type="OrthoDB" id="1923313at2759"/>
<dbReference type="GO" id="GO:0006520">
    <property type="term" value="P:amino acid metabolic process"/>
    <property type="evidence" value="ECO:0007669"/>
    <property type="project" value="InterPro"/>
</dbReference>
<evidence type="ECO:0000256" key="2">
    <source>
        <dbReference type="ARBA" id="ARBA00022793"/>
    </source>
</evidence>
<organism evidence="6 7">
    <name type="scientific">Solanum commersonii</name>
    <name type="common">Commerson's wild potato</name>
    <name type="synonym">Commerson's nightshade</name>
    <dbReference type="NCBI Taxonomy" id="4109"/>
    <lineage>
        <taxon>Eukaryota</taxon>
        <taxon>Viridiplantae</taxon>
        <taxon>Streptophyta</taxon>
        <taxon>Embryophyta</taxon>
        <taxon>Tracheophyta</taxon>
        <taxon>Spermatophyta</taxon>
        <taxon>Magnoliopsida</taxon>
        <taxon>eudicotyledons</taxon>
        <taxon>Gunneridae</taxon>
        <taxon>Pentapetalae</taxon>
        <taxon>asterids</taxon>
        <taxon>lamiids</taxon>
        <taxon>Solanales</taxon>
        <taxon>Solanaceae</taxon>
        <taxon>Solanoideae</taxon>
        <taxon>Solaneae</taxon>
        <taxon>Solanum</taxon>
    </lineage>
</organism>
<proteinExistence type="inferred from homology"/>
<dbReference type="Pfam" id="PF00282">
    <property type="entry name" value="Pyridoxal_deC"/>
    <property type="match status" value="1"/>
</dbReference>
<evidence type="ECO:0000256" key="3">
    <source>
        <dbReference type="ARBA" id="ARBA00022898"/>
    </source>
</evidence>
<keyword evidence="2" id="KW-0210">Decarboxylase</keyword>
<dbReference type="GO" id="GO:0016831">
    <property type="term" value="F:carboxy-lyase activity"/>
    <property type="evidence" value="ECO:0007669"/>
    <property type="project" value="UniProtKB-KW"/>
</dbReference>
<comment type="caution">
    <text evidence="6">The sequence shown here is derived from an EMBL/GenBank/DDBJ whole genome shotgun (WGS) entry which is preliminary data.</text>
</comment>
<dbReference type="GO" id="GO:0019752">
    <property type="term" value="P:carboxylic acid metabolic process"/>
    <property type="evidence" value="ECO:0007669"/>
    <property type="project" value="InterPro"/>
</dbReference>
<protein>
    <submittedName>
        <fullName evidence="6">Uncharacterized protein</fullName>
    </submittedName>
</protein>
<evidence type="ECO:0000256" key="4">
    <source>
        <dbReference type="ARBA" id="ARBA00023239"/>
    </source>
</evidence>
<comment type="cofactor">
    <cofactor evidence="1 5">
        <name>pyridoxal 5'-phosphate</name>
        <dbReference type="ChEBI" id="CHEBI:597326"/>
    </cofactor>
</comment>
<keyword evidence="7" id="KW-1185">Reference proteome</keyword>
<dbReference type="EMBL" id="JACXVP010000008">
    <property type="protein sequence ID" value="KAG5590624.1"/>
    <property type="molecule type" value="Genomic_DNA"/>
</dbReference>
<dbReference type="PANTHER" id="PTHR11999">
    <property type="entry name" value="GROUP II PYRIDOXAL-5-PHOSPHATE DECARBOXYLASE"/>
    <property type="match status" value="1"/>
</dbReference>
<dbReference type="PANTHER" id="PTHR11999:SF156">
    <property type="entry name" value="TYROSINE DECARBOXYLASE"/>
    <property type="match status" value="1"/>
</dbReference>
<dbReference type="InterPro" id="IPR015421">
    <property type="entry name" value="PyrdxlP-dep_Trfase_major"/>
</dbReference>
<evidence type="ECO:0000256" key="1">
    <source>
        <dbReference type="ARBA" id="ARBA00001933"/>
    </source>
</evidence>
<evidence type="ECO:0000313" key="6">
    <source>
        <dbReference type="EMBL" id="KAG5590624.1"/>
    </source>
</evidence>
<gene>
    <name evidence="6" type="ORF">H5410_041138</name>
</gene>
<keyword evidence="4 5" id="KW-0456">Lyase</keyword>
<dbReference type="GO" id="GO:0030170">
    <property type="term" value="F:pyridoxal phosphate binding"/>
    <property type="evidence" value="ECO:0007669"/>
    <property type="project" value="InterPro"/>
</dbReference>
<dbReference type="AlphaFoldDB" id="A0A9J5XTY8"/>